<reference evidence="1" key="1">
    <citation type="journal article" date="2014" name="Front. Microbiol.">
        <title>High frequency of phylogenetically diverse reductive dehalogenase-homologous genes in deep subseafloor sedimentary metagenomes.</title>
        <authorList>
            <person name="Kawai M."/>
            <person name="Futagami T."/>
            <person name="Toyoda A."/>
            <person name="Takaki Y."/>
            <person name="Nishi S."/>
            <person name="Hori S."/>
            <person name="Arai W."/>
            <person name="Tsubouchi T."/>
            <person name="Morono Y."/>
            <person name="Uchiyama I."/>
            <person name="Ito T."/>
            <person name="Fujiyama A."/>
            <person name="Inagaki F."/>
            <person name="Takami H."/>
        </authorList>
    </citation>
    <scope>NUCLEOTIDE SEQUENCE</scope>
    <source>
        <strain evidence="1">Expedition CK06-06</strain>
    </source>
</reference>
<organism evidence="1">
    <name type="scientific">marine sediment metagenome</name>
    <dbReference type="NCBI Taxonomy" id="412755"/>
    <lineage>
        <taxon>unclassified sequences</taxon>
        <taxon>metagenomes</taxon>
        <taxon>ecological metagenomes</taxon>
    </lineage>
</organism>
<dbReference type="EMBL" id="BARW01025879">
    <property type="protein sequence ID" value="GAJ13460.1"/>
    <property type="molecule type" value="Genomic_DNA"/>
</dbReference>
<feature type="non-terminal residue" evidence="1">
    <location>
        <position position="1"/>
    </location>
</feature>
<sequence>EFVIIIHLLVPIPLEALSEATEESWPHYHLLRPP</sequence>
<protein>
    <submittedName>
        <fullName evidence="1">Uncharacterized protein</fullName>
    </submittedName>
</protein>
<name>X1VTT8_9ZZZZ</name>
<proteinExistence type="predicted"/>
<evidence type="ECO:0000313" key="1">
    <source>
        <dbReference type="EMBL" id="GAJ13460.1"/>
    </source>
</evidence>
<gene>
    <name evidence="1" type="ORF">S12H4_42318</name>
</gene>
<dbReference type="AlphaFoldDB" id="X1VTT8"/>
<comment type="caution">
    <text evidence="1">The sequence shown here is derived from an EMBL/GenBank/DDBJ whole genome shotgun (WGS) entry which is preliminary data.</text>
</comment>
<accession>X1VTT8</accession>